<evidence type="ECO:0000259" key="11">
    <source>
        <dbReference type="PROSITE" id="PS50118"/>
    </source>
</evidence>
<dbReference type="SMART" id="SM00398">
    <property type="entry name" value="HMG"/>
    <property type="match status" value="1"/>
</dbReference>
<keyword evidence="6" id="KW-0238">DNA-binding</keyword>
<evidence type="ECO:0000256" key="9">
    <source>
        <dbReference type="SAM" id="MobiDB-lite"/>
    </source>
</evidence>
<dbReference type="GO" id="GO:0005737">
    <property type="term" value="C:cytoplasm"/>
    <property type="evidence" value="ECO:0007669"/>
    <property type="project" value="TreeGrafter"/>
</dbReference>
<proteinExistence type="inferred from homology"/>
<evidence type="ECO:0000256" key="1">
    <source>
        <dbReference type="ARBA" id="ARBA00022679"/>
    </source>
</evidence>
<dbReference type="Proteomes" id="UP000750711">
    <property type="component" value="Unassembled WGS sequence"/>
</dbReference>
<evidence type="ECO:0000256" key="3">
    <source>
        <dbReference type="ARBA" id="ARBA00022777"/>
    </source>
</evidence>
<comment type="similarity">
    <text evidence="5">Belongs to the protein kinase superfamily. Ser/Thr protein kinase family. GCN2 subfamily.</text>
</comment>
<evidence type="ECO:0000313" key="12">
    <source>
        <dbReference type="EMBL" id="KAH0560054.1"/>
    </source>
</evidence>
<feature type="DNA-binding region" description="HMG box" evidence="6">
    <location>
        <begin position="1330"/>
        <end position="1390"/>
    </location>
</feature>
<dbReference type="CDD" id="cd14688">
    <property type="entry name" value="bZIP_YAP"/>
    <property type="match status" value="1"/>
</dbReference>
<feature type="compositionally biased region" description="Polar residues" evidence="9">
    <location>
        <begin position="728"/>
        <end position="739"/>
    </location>
</feature>
<evidence type="ECO:0000256" key="7">
    <source>
        <dbReference type="PROSITE-ProRule" id="PRU10141"/>
    </source>
</evidence>
<evidence type="ECO:0000256" key="4">
    <source>
        <dbReference type="ARBA" id="ARBA00022840"/>
    </source>
</evidence>
<dbReference type="InterPro" id="IPR050339">
    <property type="entry name" value="CC_SR_Kinase"/>
</dbReference>
<feature type="domain" description="Protein kinase" evidence="10">
    <location>
        <begin position="983"/>
        <end position="1303"/>
    </location>
</feature>
<evidence type="ECO:0000259" key="10">
    <source>
        <dbReference type="PROSITE" id="PS50011"/>
    </source>
</evidence>
<dbReference type="SMART" id="SM00220">
    <property type="entry name" value="S_TKc"/>
    <property type="match status" value="1"/>
</dbReference>
<feature type="region of interest" description="Disordered" evidence="9">
    <location>
        <begin position="609"/>
        <end position="638"/>
    </location>
</feature>
<dbReference type="InterPro" id="IPR036910">
    <property type="entry name" value="HMG_box_dom_sf"/>
</dbReference>
<evidence type="ECO:0008006" key="14">
    <source>
        <dbReference type="Google" id="ProtNLM"/>
    </source>
</evidence>
<feature type="region of interest" description="Disordered" evidence="9">
    <location>
        <begin position="847"/>
        <end position="917"/>
    </location>
</feature>
<dbReference type="SUPFAM" id="SSF47095">
    <property type="entry name" value="HMG-box"/>
    <property type="match status" value="1"/>
</dbReference>
<dbReference type="EMBL" id="JAGHQM010000460">
    <property type="protein sequence ID" value="KAH0560054.1"/>
    <property type="molecule type" value="Genomic_DNA"/>
</dbReference>
<evidence type="ECO:0000256" key="8">
    <source>
        <dbReference type="SAM" id="Coils"/>
    </source>
</evidence>
<dbReference type="PANTHER" id="PTHR11042">
    <property type="entry name" value="EUKARYOTIC TRANSLATION INITIATION FACTOR 2-ALPHA KINASE EIF2-ALPHA KINASE -RELATED"/>
    <property type="match status" value="1"/>
</dbReference>
<dbReference type="Gene3D" id="3.30.200.20">
    <property type="entry name" value="Phosphorylase Kinase, domain 1"/>
    <property type="match status" value="1"/>
</dbReference>
<feature type="binding site" evidence="7">
    <location>
        <position position="1016"/>
    </location>
    <ligand>
        <name>ATP</name>
        <dbReference type="ChEBI" id="CHEBI:30616"/>
    </ligand>
</feature>
<dbReference type="GO" id="GO:0003677">
    <property type="term" value="F:DNA binding"/>
    <property type="evidence" value="ECO:0007669"/>
    <property type="project" value="UniProtKB-UniRule"/>
</dbReference>
<feature type="region of interest" description="Disordered" evidence="9">
    <location>
        <begin position="1"/>
        <end position="48"/>
    </location>
</feature>
<keyword evidence="4 7" id="KW-0067">ATP-binding</keyword>
<protein>
    <recommendedName>
        <fullName evidence="14">Protein kinase domain-containing protein</fullName>
    </recommendedName>
</protein>
<dbReference type="InterPro" id="IPR000719">
    <property type="entry name" value="Prot_kinase_dom"/>
</dbReference>
<dbReference type="PROSITE" id="PS50118">
    <property type="entry name" value="HMG_BOX_2"/>
    <property type="match status" value="1"/>
</dbReference>
<feature type="compositionally biased region" description="Basic and acidic residues" evidence="9">
    <location>
        <begin position="745"/>
        <end position="765"/>
    </location>
</feature>
<keyword evidence="8" id="KW-0175">Coiled coil</keyword>
<sequence>MASKTLNRRSKRTVAATDNNANAADAPKQHRRDKKRAQNRISQQCKRERQASYIRQLERFAEDIQPSATGLEGPQAQLQHLQTKHSDLLRENQELREGLMKMRKKLISLGAAAASCAAREVTSLIIPYSTDDTTIKKGEAKGSQSKCAESSLWEISNIPFRMAGVQVASVRGSGSFRSPPMAPEVLPATATDLMLSQADVLNFKTATGPVPMSLEAAVAVTTPLAPSREGHTFAFGAPIASAAPATLGHSIEEPVPSVSTAASSPSIPQRVRYADPIPDDDLCPSSTYTGLVIPSGPDPVTSSVPYNSTSTYDSVAKAFMPDYHDIVVDVFELVAKQVAEKMRLSIFKDIWKEASMPSPVFSSRQIEKVDNMTLSDVCKSSTRLMLKCSILESSENCAAIPEPFHPTILQQLVVDRPAAIDMTHFGELRDQFIIYLGTYNLRTAHMDSIESLVREVPTLGIALPIFEFYHGLVKSSDESDILEYDEDPKAGEVGNAEYDPSAPYQPPCTSRTIQQARKYGFHRLHERKLGPAFAQKYPFLDVRMITTKYPIIRWEDIGRTLKHPSEPGRPVPRAVYHTSLGAASQGGRKPSKASYAVFMESAKCLVWRRSGTRPKPTNRHARALSSRSSSSTLPRSAYTVGRPTLIAIAGEDYPAASTQRSRQPQPPAALVTLPGDNTTSLRAETGRAPDATNSARITSVPPGVPQNTQKPGDGAATYTRPDGIRSKQPATNTLTSSAYGQALTHEPDVSRRETEPWTEGCRSDDGSELEGGGDREVGYDEPPESAQQKGLHRSPTISPFELDPQPSAPREDDDYYDLQNSFSQINVGNLGTIVVPEDAETQYAWTSGLQSNPDMSGTPAASDHHRSLHARDPRSVAFPTAERSCPPPSAPQLVIRHRLPSNSQRPNNRPYSGGLFMGSRNRNLDPVYLTYYRDTGLLESSATTSAASLTSQVLTQSPTPCSNRFPETIVPHREYKGSEDVPYEPIRNLGYGGGGFVEEVKATFGRAPVQGHFARKIIKIPTLISNQVRKRIENEVNIIKRLNHRHVVRVLATYSERRQFGIIMAPVAEMNLEEYFERNPEPALGDKMYTWFGCLVTGLDYLHRERIKHRDIKPTNILVERERILYTDFGISRDMYDEVTTSTTGVVDAKSPMYCSPEVATESRRGRSSDVFSLGCVFLEMVTVLMWDYGVSIEELHKFKQKNGKLAYSSNLDKTLEWILGLVARIKLRSPGEARTLDEVLRNDIHDLPCGERQLCFALEWCVAMLQPRRSDRASASRIAQLIQTVDSRQNTPGSLASARPWIGDCCRAPSERLPPAATTRIIDRWPIVPKPGFTVYLHFANDQRGVIREENPGITGERWSALDPTRRAYYEAGAKAEEERCMQEKKKYYEDIKIWAKLSTWDKANKLMGYKPRADSP</sequence>
<comment type="caution">
    <text evidence="12">The sequence shown here is derived from an EMBL/GenBank/DDBJ whole genome shotgun (WGS) entry which is preliminary data.</text>
</comment>
<evidence type="ECO:0000256" key="2">
    <source>
        <dbReference type="ARBA" id="ARBA00022741"/>
    </source>
</evidence>
<dbReference type="Gene3D" id="1.10.510.10">
    <property type="entry name" value="Transferase(Phosphotransferase) domain 1"/>
    <property type="match status" value="1"/>
</dbReference>
<reference evidence="12" key="1">
    <citation type="submission" date="2021-03" db="EMBL/GenBank/DDBJ databases">
        <title>Comparative genomics and phylogenomic investigation of the class Geoglossomycetes provide insights into ecological specialization and systematics.</title>
        <authorList>
            <person name="Melie T."/>
            <person name="Pirro S."/>
            <person name="Miller A.N."/>
            <person name="Quandt A."/>
        </authorList>
    </citation>
    <scope>NUCLEOTIDE SEQUENCE</scope>
    <source>
        <strain evidence="12">CAQ_001_2017</strain>
    </source>
</reference>
<dbReference type="GO" id="GO:0005524">
    <property type="term" value="F:ATP binding"/>
    <property type="evidence" value="ECO:0007669"/>
    <property type="project" value="UniProtKB-UniRule"/>
</dbReference>
<dbReference type="CDD" id="cd00180">
    <property type="entry name" value="PKc"/>
    <property type="match status" value="1"/>
</dbReference>
<dbReference type="InterPro" id="IPR011009">
    <property type="entry name" value="Kinase-like_dom_sf"/>
</dbReference>
<organism evidence="12 13">
    <name type="scientific">Trichoglossum hirsutum</name>
    <dbReference type="NCBI Taxonomy" id="265104"/>
    <lineage>
        <taxon>Eukaryota</taxon>
        <taxon>Fungi</taxon>
        <taxon>Dikarya</taxon>
        <taxon>Ascomycota</taxon>
        <taxon>Pezizomycotina</taxon>
        <taxon>Geoglossomycetes</taxon>
        <taxon>Geoglossales</taxon>
        <taxon>Geoglossaceae</taxon>
        <taxon>Trichoglossum</taxon>
    </lineage>
</organism>
<feature type="compositionally biased region" description="Basic residues" evidence="9">
    <location>
        <begin position="610"/>
        <end position="622"/>
    </location>
</feature>
<feature type="coiled-coil region" evidence="8">
    <location>
        <begin position="78"/>
        <end position="105"/>
    </location>
</feature>
<evidence type="ECO:0000256" key="5">
    <source>
        <dbReference type="ARBA" id="ARBA00037982"/>
    </source>
</evidence>
<feature type="compositionally biased region" description="Low complexity" evidence="9">
    <location>
        <begin position="623"/>
        <end position="637"/>
    </location>
</feature>
<dbReference type="PROSITE" id="PS00107">
    <property type="entry name" value="PROTEIN_KINASE_ATP"/>
    <property type="match status" value="1"/>
</dbReference>
<dbReference type="GO" id="GO:0005634">
    <property type="term" value="C:nucleus"/>
    <property type="evidence" value="ECO:0007669"/>
    <property type="project" value="UniProtKB-UniRule"/>
</dbReference>
<keyword evidence="2 7" id="KW-0547">Nucleotide-binding</keyword>
<feature type="compositionally biased region" description="Basic residues" evidence="9">
    <location>
        <begin position="29"/>
        <end position="38"/>
    </location>
</feature>
<name>A0A9P8RQQ2_9PEZI</name>
<keyword evidence="13" id="KW-1185">Reference proteome</keyword>
<feature type="compositionally biased region" description="Low complexity" evidence="9">
    <location>
        <begin position="15"/>
        <end position="26"/>
    </location>
</feature>
<feature type="compositionally biased region" description="Polar residues" evidence="9">
    <location>
        <begin position="900"/>
        <end position="910"/>
    </location>
</feature>
<dbReference type="SUPFAM" id="SSF56112">
    <property type="entry name" value="Protein kinase-like (PK-like)"/>
    <property type="match status" value="1"/>
</dbReference>
<evidence type="ECO:0000256" key="6">
    <source>
        <dbReference type="PROSITE-ProRule" id="PRU00267"/>
    </source>
</evidence>
<dbReference type="Gene3D" id="1.10.30.10">
    <property type="entry name" value="High mobility group box domain"/>
    <property type="match status" value="1"/>
</dbReference>
<feature type="domain" description="HMG box" evidence="11">
    <location>
        <begin position="1330"/>
        <end position="1390"/>
    </location>
</feature>
<dbReference type="InterPro" id="IPR017441">
    <property type="entry name" value="Protein_kinase_ATP_BS"/>
</dbReference>
<keyword evidence="6" id="KW-0539">Nucleus</keyword>
<dbReference type="PROSITE" id="PS50011">
    <property type="entry name" value="PROTEIN_KINASE_DOM"/>
    <property type="match status" value="1"/>
</dbReference>
<dbReference type="InterPro" id="IPR009071">
    <property type="entry name" value="HMG_box_dom"/>
</dbReference>
<dbReference type="Pfam" id="PF00069">
    <property type="entry name" value="Pkinase"/>
    <property type="match status" value="1"/>
</dbReference>
<dbReference type="Gene3D" id="1.20.5.170">
    <property type="match status" value="1"/>
</dbReference>
<dbReference type="GO" id="GO:0004672">
    <property type="term" value="F:protein kinase activity"/>
    <property type="evidence" value="ECO:0007669"/>
    <property type="project" value="InterPro"/>
</dbReference>
<keyword evidence="1" id="KW-0808">Transferase</keyword>
<accession>A0A9P8RQQ2</accession>
<feature type="region of interest" description="Disordered" evidence="9">
    <location>
        <begin position="654"/>
        <end position="815"/>
    </location>
</feature>
<feature type="compositionally biased region" description="Basic residues" evidence="9">
    <location>
        <begin position="1"/>
        <end position="12"/>
    </location>
</feature>
<dbReference type="PROSITE" id="PS00108">
    <property type="entry name" value="PROTEIN_KINASE_ST"/>
    <property type="match status" value="1"/>
</dbReference>
<feature type="compositionally biased region" description="Basic and acidic residues" evidence="9">
    <location>
        <begin position="862"/>
        <end position="874"/>
    </location>
</feature>
<evidence type="ECO:0000313" key="13">
    <source>
        <dbReference type="Proteomes" id="UP000750711"/>
    </source>
</evidence>
<gene>
    <name evidence="12" type="ORF">GP486_003427</name>
</gene>
<dbReference type="InterPro" id="IPR008271">
    <property type="entry name" value="Ser/Thr_kinase_AS"/>
</dbReference>
<keyword evidence="3" id="KW-0418">Kinase</keyword>